<dbReference type="Gene3D" id="1.20.1740.10">
    <property type="entry name" value="Amino acid/polyamine transporter I"/>
    <property type="match status" value="1"/>
</dbReference>
<organism evidence="2 3">
    <name type="scientific">Armadillidium nasatum</name>
    <dbReference type="NCBI Taxonomy" id="96803"/>
    <lineage>
        <taxon>Eukaryota</taxon>
        <taxon>Metazoa</taxon>
        <taxon>Ecdysozoa</taxon>
        <taxon>Arthropoda</taxon>
        <taxon>Crustacea</taxon>
        <taxon>Multicrustacea</taxon>
        <taxon>Malacostraca</taxon>
        <taxon>Eumalacostraca</taxon>
        <taxon>Peracarida</taxon>
        <taxon>Isopoda</taxon>
        <taxon>Oniscidea</taxon>
        <taxon>Crinocheta</taxon>
        <taxon>Armadillidiidae</taxon>
        <taxon>Armadillidium</taxon>
    </lineage>
</organism>
<comment type="caution">
    <text evidence="2">The sequence shown here is derived from an EMBL/GenBank/DDBJ whole genome shotgun (WGS) entry which is preliminary data.</text>
</comment>
<dbReference type="OrthoDB" id="6370108at2759"/>
<dbReference type="PANTHER" id="PTHR43243">
    <property type="entry name" value="INNER MEMBRANE TRANSPORTER YGJI-RELATED"/>
    <property type="match status" value="1"/>
</dbReference>
<keyword evidence="3" id="KW-1185">Reference proteome</keyword>
<dbReference type="Proteomes" id="UP000326759">
    <property type="component" value="Unassembled WGS sequence"/>
</dbReference>
<keyword evidence="1" id="KW-0472">Membrane</keyword>
<accession>A0A5N5TMX3</accession>
<feature type="transmembrane region" description="Helical" evidence="1">
    <location>
        <begin position="269"/>
        <end position="296"/>
    </location>
</feature>
<evidence type="ECO:0000256" key="1">
    <source>
        <dbReference type="SAM" id="Phobius"/>
    </source>
</evidence>
<keyword evidence="1" id="KW-0812">Transmembrane</keyword>
<protein>
    <submittedName>
        <fullName evidence="2">Protein canopy 4</fullName>
    </submittedName>
</protein>
<feature type="transmembrane region" description="Helical" evidence="1">
    <location>
        <begin position="120"/>
        <end position="140"/>
    </location>
</feature>
<dbReference type="AlphaFoldDB" id="A0A5N5TMX3"/>
<feature type="transmembrane region" description="Helical" evidence="1">
    <location>
        <begin position="239"/>
        <end position="257"/>
    </location>
</feature>
<gene>
    <name evidence="2" type="primary">cnpy4</name>
    <name evidence="2" type="ORF">Anas_07407</name>
</gene>
<dbReference type="PANTHER" id="PTHR43243:SF20">
    <property type="entry name" value="CATIONIC AMINO ACID TRANSPORTER 3"/>
    <property type="match status" value="1"/>
</dbReference>
<proteinExistence type="predicted"/>
<evidence type="ECO:0000313" key="2">
    <source>
        <dbReference type="EMBL" id="KAB7507534.1"/>
    </source>
</evidence>
<feature type="transmembrane region" description="Helical" evidence="1">
    <location>
        <begin position="80"/>
        <end position="99"/>
    </location>
</feature>
<dbReference type="GO" id="GO:0005886">
    <property type="term" value="C:plasma membrane"/>
    <property type="evidence" value="ECO:0007669"/>
    <property type="project" value="TreeGrafter"/>
</dbReference>
<evidence type="ECO:0000313" key="3">
    <source>
        <dbReference type="Proteomes" id="UP000326759"/>
    </source>
</evidence>
<dbReference type="GO" id="GO:0015171">
    <property type="term" value="F:amino acid transmembrane transporter activity"/>
    <property type="evidence" value="ECO:0007669"/>
    <property type="project" value="TreeGrafter"/>
</dbReference>
<feature type="transmembrane region" description="Helical" evidence="1">
    <location>
        <begin position="45"/>
        <end position="68"/>
    </location>
</feature>
<sequence>MFSRRISIPQIWGILSRTRPMAPSPQKPPAIRSQKKLCRIFNTNFWYFVYQGLGVTAPFGLCYVVGIVVEETKGDGVPTAVLVAMVTSLLTGLCFSELISSNRHCSGNAGTAIYQLVGEFPAFMISVLSVFVSCSCFAAMSKALSSTMEELSHERLTLFLANNIGTLPLSNLPPDILAFGAALVTSVLLACGLKQAGVLRTAMNIFCFAGVLFFLTVGGSHTRSADSSVEKQKSGSQEIYYIYLYYISFMYQFLELGRRSKDQSQTDRTLPFAVTFTTAGVMVTSLAIGIVLSLMIDNRPPVSGAPLLHAFQLRDVGWARLLMGSLQVIVLGLGMSESGEFVCRTLVTMSSEGFIPSFLSLECPFAFSYSRAHLVGGISASVIALFFTHVYLLQVMAANILLTNIIITTITLYRPYRCSYDSLCTVAVTPSSRPCRRLSPSSYLKGKTSKNNMNSERTLHFLKTGIGVLAFKRNEKRDGDDELSIPLLTSLHSANAVENESLDEFTGK</sequence>
<dbReference type="EMBL" id="SEYY01000302">
    <property type="protein sequence ID" value="KAB7507534.1"/>
    <property type="molecule type" value="Genomic_DNA"/>
</dbReference>
<keyword evidence="1" id="KW-1133">Transmembrane helix</keyword>
<name>A0A5N5TMX3_9CRUS</name>
<reference evidence="2 3" key="1">
    <citation type="journal article" date="2019" name="PLoS Biol.">
        <title>Sex chromosomes control vertical transmission of feminizing Wolbachia symbionts in an isopod.</title>
        <authorList>
            <person name="Becking T."/>
            <person name="Chebbi M.A."/>
            <person name="Giraud I."/>
            <person name="Moumen B."/>
            <person name="Laverre T."/>
            <person name="Caubet Y."/>
            <person name="Peccoud J."/>
            <person name="Gilbert C."/>
            <person name="Cordaux R."/>
        </authorList>
    </citation>
    <scope>NUCLEOTIDE SEQUENCE [LARGE SCALE GENOMIC DNA]</scope>
    <source>
        <strain evidence="2">ANa2</strain>
        <tissue evidence="2">Whole body excluding digestive tract and cuticle</tissue>
    </source>
</reference>
<feature type="transmembrane region" description="Helical" evidence="1">
    <location>
        <begin position="202"/>
        <end position="219"/>
    </location>
</feature>
<feature type="transmembrane region" description="Helical" evidence="1">
    <location>
        <begin position="373"/>
        <end position="393"/>
    </location>
</feature>
<feature type="transmembrane region" description="Helical" evidence="1">
    <location>
        <begin position="176"/>
        <end position="193"/>
    </location>
</feature>